<evidence type="ECO:0008006" key="3">
    <source>
        <dbReference type="Google" id="ProtNLM"/>
    </source>
</evidence>
<gene>
    <name evidence="1" type="ORF">HGO23_06425</name>
</gene>
<dbReference type="Proteomes" id="UP000665047">
    <property type="component" value="Chromosome"/>
</dbReference>
<protein>
    <recommendedName>
        <fullName evidence="3">DUF551 domain-containing protein</fullName>
    </recommendedName>
</protein>
<keyword evidence="2" id="KW-1185">Reference proteome</keyword>
<evidence type="ECO:0000313" key="1">
    <source>
        <dbReference type="EMBL" id="QTL40971.1"/>
    </source>
</evidence>
<organism evidence="1 2">
    <name type="scientific">Xenorhabdus budapestensis</name>
    <dbReference type="NCBI Taxonomy" id="290110"/>
    <lineage>
        <taxon>Bacteria</taxon>
        <taxon>Pseudomonadati</taxon>
        <taxon>Pseudomonadota</taxon>
        <taxon>Gammaproteobacteria</taxon>
        <taxon>Enterobacterales</taxon>
        <taxon>Morganellaceae</taxon>
        <taxon>Xenorhabdus</taxon>
    </lineage>
</organism>
<proteinExistence type="predicted"/>
<evidence type="ECO:0000313" key="2">
    <source>
        <dbReference type="Proteomes" id="UP000665047"/>
    </source>
</evidence>
<accession>A0ABX7VJK4</accession>
<dbReference type="EMBL" id="CP072455">
    <property type="protein sequence ID" value="QTL40971.1"/>
    <property type="molecule type" value="Genomic_DNA"/>
</dbReference>
<sequence length="116" mass="13206">MISIDNAQNEIGLTGHIDDGREWTEWLLKKADESKKTQVIPWVSVQNGMPVDDDGFSPLCLVYYTYTGGYGQPITGIGYDWWDSDKDEWMEHDNSEITHWCYMDDIPAPVTGGKQS</sequence>
<name>A0ABX7VJK4_XENBU</name>
<dbReference type="RefSeq" id="WP_209028344.1">
    <property type="nucleotide sequence ID" value="NZ_CP072455.1"/>
</dbReference>
<reference evidence="1 2" key="1">
    <citation type="submission" date="2021-03" db="EMBL/GenBank/DDBJ databases">
        <title>Complete Genome Sequence Data of Xenorhabdus budapestensis strain C72, a Candidate Biological Control Agent, from China.</title>
        <authorList>
            <person name="LI B."/>
            <person name="WANG S."/>
            <person name="QIU D."/>
        </authorList>
    </citation>
    <scope>NUCLEOTIDE SEQUENCE [LARGE SCALE GENOMIC DNA]</scope>
    <source>
        <strain evidence="1 2">C-7-2</strain>
    </source>
</reference>